<reference evidence="3 4" key="1">
    <citation type="submission" date="2020-05" db="EMBL/GenBank/DDBJ databases">
        <title>Aquincola sp. isolate from soil.</title>
        <authorList>
            <person name="Han J."/>
            <person name="Kim D.-U."/>
        </authorList>
    </citation>
    <scope>NUCLEOTIDE SEQUENCE [LARGE SCALE GENOMIC DNA]</scope>
    <source>
        <strain evidence="3 4">S2</strain>
    </source>
</reference>
<comment type="caution">
    <text evidence="3">The sequence shown here is derived from an EMBL/GenBank/DDBJ whole genome shotgun (WGS) entry which is preliminary data.</text>
</comment>
<dbReference type="InterPro" id="IPR013424">
    <property type="entry name" value="Ice-binding_C"/>
</dbReference>
<keyword evidence="4" id="KW-1185">Reference proteome</keyword>
<evidence type="ECO:0000313" key="4">
    <source>
        <dbReference type="Proteomes" id="UP000737171"/>
    </source>
</evidence>
<feature type="signal peptide" evidence="1">
    <location>
        <begin position="1"/>
        <end position="25"/>
    </location>
</feature>
<feature type="domain" description="Ice-binding protein C-terminal" evidence="2">
    <location>
        <begin position="159"/>
        <end position="181"/>
    </location>
</feature>
<dbReference type="RefSeq" id="WP_173132776.1">
    <property type="nucleotide sequence ID" value="NZ_JABRWJ010000012.1"/>
</dbReference>
<accession>A0ABX2ES92</accession>
<evidence type="ECO:0000256" key="1">
    <source>
        <dbReference type="SAM" id="SignalP"/>
    </source>
</evidence>
<feature type="chain" id="PRO_5046089980" evidence="1">
    <location>
        <begin position="26"/>
        <end position="182"/>
    </location>
</feature>
<dbReference type="PROSITE" id="PS51257">
    <property type="entry name" value="PROKAR_LIPOPROTEIN"/>
    <property type="match status" value="1"/>
</dbReference>
<gene>
    <name evidence="3" type="ORF">HLB44_31325</name>
</gene>
<dbReference type="EMBL" id="JABRWJ010000012">
    <property type="protein sequence ID" value="NRF71488.1"/>
    <property type="molecule type" value="Genomic_DNA"/>
</dbReference>
<proteinExistence type="predicted"/>
<protein>
    <submittedName>
        <fullName evidence="3">PEP-CTERM sorting domain-containing protein</fullName>
    </submittedName>
</protein>
<dbReference type="NCBIfam" id="TIGR02595">
    <property type="entry name" value="PEP_CTERM"/>
    <property type="match status" value="1"/>
</dbReference>
<sequence length="182" mass="18554">MNLKKWLTAAGVAALSIFCSTGAHAWAVTQSCGGCGPTATAEFFITGDTGAGPFDALGITTLPAGWTATLVNPHYVIATGPSVNLSGWTENFAGDIADSVELDLFFWSGGALTSTISFAADYTRSLNGGLSLHCQSFGAGCSAMNDPTGVDYDRSPAGVPEPATLALVGFALAGLAGARRRR</sequence>
<name>A0ABX2ES92_9BURK</name>
<keyword evidence="1" id="KW-0732">Signal</keyword>
<dbReference type="Pfam" id="PF07589">
    <property type="entry name" value="PEP-CTERM"/>
    <property type="match status" value="1"/>
</dbReference>
<dbReference type="Proteomes" id="UP000737171">
    <property type="component" value="Unassembled WGS sequence"/>
</dbReference>
<evidence type="ECO:0000259" key="2">
    <source>
        <dbReference type="Pfam" id="PF07589"/>
    </source>
</evidence>
<organism evidence="3 4">
    <name type="scientific">Pseudaquabacterium terrae</name>
    <dbReference type="NCBI Taxonomy" id="2732868"/>
    <lineage>
        <taxon>Bacteria</taxon>
        <taxon>Pseudomonadati</taxon>
        <taxon>Pseudomonadota</taxon>
        <taxon>Betaproteobacteria</taxon>
        <taxon>Burkholderiales</taxon>
        <taxon>Sphaerotilaceae</taxon>
        <taxon>Pseudaquabacterium</taxon>
    </lineage>
</organism>
<evidence type="ECO:0000313" key="3">
    <source>
        <dbReference type="EMBL" id="NRF71488.1"/>
    </source>
</evidence>